<feature type="compositionally biased region" description="Low complexity" evidence="1">
    <location>
        <begin position="94"/>
        <end position="103"/>
    </location>
</feature>
<comment type="caution">
    <text evidence="2">The sequence shown here is derived from an EMBL/GenBank/DDBJ whole genome shotgun (WGS) entry which is preliminary data.</text>
</comment>
<gene>
    <name evidence="2" type="ORF">SPI_03530</name>
</gene>
<name>A0A167W5K8_9HYPO</name>
<sequence length="293" mass="32110">MLAFSLQSLRTRPAPLLLAWSGAEAARDGDDPLQGVTGGHFGRRRHAAFGLPTTETRRCSPRVAHPRAIVRPIAAVILPFLQSPRKTKKKRARTVAQRAATTATPPPDTPCSRRLVPPPQCVAGPPPAIRSTKPCAGGPDEDERQRHGQQGHGRQEHNRQGHNRQRAVHSPVRQIVFSGSRLVEGAVKEAEKVVVVIASHEQRSARFCGSTPHRSWTQDLDTNFGPIGRAVLRGSRAWHCYGTPCCSAVGTGGVTVVDFERAEVKPRPTLGIVLPHQKSTRDDRERPKRRTHP</sequence>
<protein>
    <submittedName>
        <fullName evidence="2">Uncharacterized protein</fullName>
    </submittedName>
</protein>
<dbReference type="Proteomes" id="UP000076874">
    <property type="component" value="Unassembled WGS sequence"/>
</dbReference>
<feature type="region of interest" description="Disordered" evidence="1">
    <location>
        <begin position="268"/>
        <end position="293"/>
    </location>
</feature>
<feature type="compositionally biased region" description="Pro residues" evidence="1">
    <location>
        <begin position="116"/>
        <end position="128"/>
    </location>
</feature>
<dbReference type="AlphaFoldDB" id="A0A167W5K8"/>
<proteinExistence type="predicted"/>
<feature type="region of interest" description="Disordered" evidence="1">
    <location>
        <begin position="85"/>
        <end position="170"/>
    </location>
</feature>
<evidence type="ECO:0000256" key="1">
    <source>
        <dbReference type="SAM" id="MobiDB-lite"/>
    </source>
</evidence>
<accession>A0A167W5K8</accession>
<reference evidence="2 3" key="1">
    <citation type="journal article" date="2016" name="Genome Biol. Evol.">
        <title>Divergent and convergent evolution of fungal pathogenicity.</title>
        <authorList>
            <person name="Shang Y."/>
            <person name="Xiao G."/>
            <person name="Zheng P."/>
            <person name="Cen K."/>
            <person name="Zhan S."/>
            <person name="Wang C."/>
        </authorList>
    </citation>
    <scope>NUCLEOTIDE SEQUENCE [LARGE SCALE GENOMIC DNA]</scope>
    <source>
        <strain evidence="2 3">RCEF 264</strain>
    </source>
</reference>
<evidence type="ECO:0000313" key="2">
    <source>
        <dbReference type="EMBL" id="OAA63367.1"/>
    </source>
</evidence>
<organism evidence="2 3">
    <name type="scientific">Niveomyces insectorum RCEF 264</name>
    <dbReference type="NCBI Taxonomy" id="1081102"/>
    <lineage>
        <taxon>Eukaryota</taxon>
        <taxon>Fungi</taxon>
        <taxon>Dikarya</taxon>
        <taxon>Ascomycota</taxon>
        <taxon>Pezizomycotina</taxon>
        <taxon>Sordariomycetes</taxon>
        <taxon>Hypocreomycetidae</taxon>
        <taxon>Hypocreales</taxon>
        <taxon>Cordycipitaceae</taxon>
        <taxon>Niveomyces</taxon>
    </lineage>
</organism>
<dbReference type="EMBL" id="AZHD01000005">
    <property type="protein sequence ID" value="OAA63367.1"/>
    <property type="molecule type" value="Genomic_DNA"/>
</dbReference>
<evidence type="ECO:0000313" key="3">
    <source>
        <dbReference type="Proteomes" id="UP000076874"/>
    </source>
</evidence>
<keyword evidence="3" id="KW-1185">Reference proteome</keyword>